<evidence type="ECO:0000256" key="6">
    <source>
        <dbReference type="ARBA" id="ARBA00023027"/>
    </source>
</evidence>
<dbReference type="FunFam" id="3.40.50.720:FF:000009">
    <property type="entry name" value="Fatty oxidation complex, alpha subunit"/>
    <property type="match status" value="1"/>
</dbReference>
<dbReference type="SUPFAM" id="SSF51735">
    <property type="entry name" value="NAD(P)-binding Rossmann-fold domains"/>
    <property type="match status" value="1"/>
</dbReference>
<dbReference type="GO" id="GO:0016853">
    <property type="term" value="F:isomerase activity"/>
    <property type="evidence" value="ECO:0007669"/>
    <property type="project" value="UniProtKB-KW"/>
</dbReference>
<evidence type="ECO:0000313" key="16">
    <source>
        <dbReference type="Proteomes" id="UP000547879"/>
    </source>
</evidence>
<dbReference type="GO" id="GO:0070403">
    <property type="term" value="F:NAD+ binding"/>
    <property type="evidence" value="ECO:0007669"/>
    <property type="project" value="InterPro"/>
</dbReference>
<dbReference type="GO" id="GO:0006635">
    <property type="term" value="P:fatty acid beta-oxidation"/>
    <property type="evidence" value="ECO:0007669"/>
    <property type="project" value="UniProtKB-UniPathway"/>
</dbReference>
<keyword evidence="7" id="KW-0443">Lipid metabolism</keyword>
<evidence type="ECO:0000256" key="7">
    <source>
        <dbReference type="ARBA" id="ARBA00023098"/>
    </source>
</evidence>
<dbReference type="SUPFAM" id="SSF52096">
    <property type="entry name" value="ClpP/crotonase"/>
    <property type="match status" value="1"/>
</dbReference>
<dbReference type="Pfam" id="PF00725">
    <property type="entry name" value="3HCDH"/>
    <property type="match status" value="1"/>
</dbReference>
<dbReference type="CDD" id="cd06558">
    <property type="entry name" value="crotonase-like"/>
    <property type="match status" value="1"/>
</dbReference>
<gene>
    <name evidence="15" type="ORF">HNQ72_005155</name>
</gene>
<dbReference type="InterPro" id="IPR001753">
    <property type="entry name" value="Enoyl-CoA_hydra/iso"/>
</dbReference>
<evidence type="ECO:0000256" key="8">
    <source>
        <dbReference type="ARBA" id="ARBA00023140"/>
    </source>
</evidence>
<dbReference type="Gene3D" id="1.10.1040.50">
    <property type="match status" value="1"/>
</dbReference>
<keyword evidence="10" id="KW-0456">Lyase</keyword>
<protein>
    <submittedName>
        <fullName evidence="15">3-hydroxyacyl-CoA dehydrogenase</fullName>
        <ecNumber evidence="15">1.1.1.35</ecNumber>
    </submittedName>
</protein>
<organism evidence="15 16">
    <name type="scientific">Rhizobium wenxiniae</name>
    <dbReference type="NCBI Taxonomy" id="1737357"/>
    <lineage>
        <taxon>Bacteria</taxon>
        <taxon>Pseudomonadati</taxon>
        <taxon>Pseudomonadota</taxon>
        <taxon>Alphaproteobacteria</taxon>
        <taxon>Hyphomicrobiales</taxon>
        <taxon>Rhizobiaceae</taxon>
        <taxon>Rhizobium/Agrobacterium group</taxon>
        <taxon>Rhizobium</taxon>
    </lineage>
</organism>
<dbReference type="InterPro" id="IPR006108">
    <property type="entry name" value="3HC_DH_C"/>
</dbReference>
<dbReference type="InterPro" id="IPR029045">
    <property type="entry name" value="ClpP/crotonase-like_dom_sf"/>
</dbReference>
<dbReference type="EC" id="1.1.1.35" evidence="15"/>
<keyword evidence="6" id="KW-0520">NAD</keyword>
<evidence type="ECO:0000256" key="3">
    <source>
        <dbReference type="ARBA" id="ARBA00022832"/>
    </source>
</evidence>
<evidence type="ECO:0000256" key="1">
    <source>
        <dbReference type="ARBA" id="ARBA00004275"/>
    </source>
</evidence>
<dbReference type="GO" id="GO:0003857">
    <property type="term" value="F:(3S)-3-hydroxyacyl-CoA dehydrogenase (NAD+) activity"/>
    <property type="evidence" value="ECO:0007669"/>
    <property type="project" value="UniProtKB-EC"/>
</dbReference>
<dbReference type="RefSeq" id="WP_183996456.1">
    <property type="nucleotide sequence ID" value="NZ_BMHW01000009.1"/>
</dbReference>
<keyword evidence="8" id="KW-0576">Peroxisome</keyword>
<dbReference type="UniPathway" id="UPA00659"/>
<dbReference type="InterPro" id="IPR008927">
    <property type="entry name" value="6-PGluconate_DH-like_C_sf"/>
</dbReference>
<proteinExistence type="predicted"/>
<keyword evidence="16" id="KW-1185">Reference proteome</keyword>
<sequence length="708" mass="75249">MVSPEDKADFAFTTSYAVGEVGVIVINNAPLNRLDRAVVDGVLQEVVRLDARSDIQIIAVCGINGVFATSPADNDGNYDNAVSISPVLQAIASAGKPVLALIDGKAEDGGLALALACDWRIASARATAALPCTLLGIVPGGGVTQLLPRLTGTIDAIKMVAQPAISAAAALQSGLFDEVLDTSDLVASVVAKEPVWHKRHLPDVTIKPVTVTDIETASRDAVKRGKGSNAVLQTVDLMRSATALTFAEGLEREELSRRQSLASEEAKALRYLVRAEVESARGFGGSHADARPVKRVAVIGGGTMGSGIAVALAVAGLQVDIIEQSAEAASAGNDRVEAILQSQVKAGRVSEEKAEAARGRFEASDVWERVGNADLVIEAAFEDMDVKRTIFERLDMLARPGAVLATNTSYLDVDAIAAMTERRTDVLGLHFFSPAHVMRLLEVVKADATSQDVLATGMALGLRIGKLPVVAGVCDGFIGNRIFSTYRRHAEYLLEDGASPGDIDAAVEEFGFAMGPFAVADMSGLDIAWAMRKRRAATRNPGERYVAIPDRLCEMGRLGRKAGKGWYDYPNGKPLASDEVSAIIVTERKRLGRPIQVFSCDQIQLRLLSVMVNEGAKVLEEKISPRASDIDLVFVNGYGFPRLKGGPMFTADRIGLPQILEHVIEASAVGGAGSEPSALLVELATSGRSFQDWQNDRQASSDQQGRVL</sequence>
<evidence type="ECO:0000256" key="2">
    <source>
        <dbReference type="ARBA" id="ARBA00005005"/>
    </source>
</evidence>
<keyword evidence="11" id="KW-0511">Multifunctional enzyme</keyword>
<dbReference type="PANTHER" id="PTHR23309">
    <property type="entry name" value="3-HYDROXYACYL-COA DEHYROGENASE"/>
    <property type="match status" value="1"/>
</dbReference>
<evidence type="ECO:0000313" key="15">
    <source>
        <dbReference type="EMBL" id="MBB6165309.1"/>
    </source>
</evidence>
<dbReference type="EMBL" id="JACHEG010000008">
    <property type="protein sequence ID" value="MBB6165309.1"/>
    <property type="molecule type" value="Genomic_DNA"/>
</dbReference>
<dbReference type="Gene3D" id="3.40.50.720">
    <property type="entry name" value="NAD(P)-binding Rossmann-like Domain"/>
    <property type="match status" value="1"/>
</dbReference>
<dbReference type="InterPro" id="IPR006176">
    <property type="entry name" value="3-OHacyl-CoA_DH_NAD-bd"/>
</dbReference>
<keyword evidence="9" id="KW-0413">Isomerase</keyword>
<accession>A0A7X0D2B5</accession>
<feature type="domain" description="3-hydroxyacyl-CoA dehydrogenase NAD binding" evidence="14">
    <location>
        <begin position="296"/>
        <end position="471"/>
    </location>
</feature>
<dbReference type="Gene3D" id="3.90.226.10">
    <property type="entry name" value="2-enoyl-CoA Hydratase, Chain A, domain 1"/>
    <property type="match status" value="1"/>
</dbReference>
<dbReference type="Pfam" id="PF02737">
    <property type="entry name" value="3HCDH_N"/>
    <property type="match status" value="1"/>
</dbReference>
<comment type="pathway">
    <text evidence="2">Lipid metabolism; fatty acid beta-oxidation.</text>
</comment>
<evidence type="ECO:0000256" key="12">
    <source>
        <dbReference type="ARBA" id="ARBA00049556"/>
    </source>
</evidence>
<keyword evidence="5 15" id="KW-0560">Oxidoreductase</keyword>
<evidence type="ECO:0000256" key="11">
    <source>
        <dbReference type="ARBA" id="ARBA00023268"/>
    </source>
</evidence>
<keyword evidence="4" id="KW-0442">Lipid degradation</keyword>
<dbReference type="AlphaFoldDB" id="A0A7X0D2B5"/>
<comment type="subcellular location">
    <subcellularLocation>
        <location evidence="1">Peroxisome</location>
    </subcellularLocation>
</comment>
<dbReference type="GO" id="GO:0004300">
    <property type="term" value="F:enoyl-CoA hydratase activity"/>
    <property type="evidence" value="ECO:0007669"/>
    <property type="project" value="UniProtKB-ARBA"/>
</dbReference>
<evidence type="ECO:0000256" key="4">
    <source>
        <dbReference type="ARBA" id="ARBA00022963"/>
    </source>
</evidence>
<evidence type="ECO:0000256" key="5">
    <source>
        <dbReference type="ARBA" id="ARBA00023002"/>
    </source>
</evidence>
<comment type="caution">
    <text evidence="15">The sequence shown here is derived from an EMBL/GenBank/DDBJ whole genome shotgun (WGS) entry which is preliminary data.</text>
</comment>
<dbReference type="Pfam" id="PF00378">
    <property type="entry name" value="ECH_1"/>
    <property type="match status" value="1"/>
</dbReference>
<dbReference type="Proteomes" id="UP000547879">
    <property type="component" value="Unassembled WGS sequence"/>
</dbReference>
<evidence type="ECO:0000259" key="14">
    <source>
        <dbReference type="Pfam" id="PF02737"/>
    </source>
</evidence>
<evidence type="ECO:0000259" key="13">
    <source>
        <dbReference type="Pfam" id="PF00725"/>
    </source>
</evidence>
<name>A0A7X0D2B5_9HYPH</name>
<dbReference type="SUPFAM" id="SSF48179">
    <property type="entry name" value="6-phosphogluconate dehydrogenase C-terminal domain-like"/>
    <property type="match status" value="2"/>
</dbReference>
<feature type="domain" description="3-hydroxyacyl-CoA dehydrogenase C-terminal" evidence="13">
    <location>
        <begin position="476"/>
        <end position="569"/>
    </location>
</feature>
<dbReference type="InterPro" id="IPR036291">
    <property type="entry name" value="NAD(P)-bd_dom_sf"/>
</dbReference>
<dbReference type="PANTHER" id="PTHR23309:SF51">
    <property type="entry name" value="3-HYDROXYACYL-COA DEHYDROGENASE-RELATED"/>
    <property type="match status" value="1"/>
</dbReference>
<comment type="catalytic activity">
    <reaction evidence="12">
        <text>a (3S)-3-hydroxyacyl-CoA + NAD(+) = a 3-oxoacyl-CoA + NADH + H(+)</text>
        <dbReference type="Rhea" id="RHEA:22432"/>
        <dbReference type="ChEBI" id="CHEBI:15378"/>
        <dbReference type="ChEBI" id="CHEBI:57318"/>
        <dbReference type="ChEBI" id="CHEBI:57540"/>
        <dbReference type="ChEBI" id="CHEBI:57945"/>
        <dbReference type="ChEBI" id="CHEBI:90726"/>
        <dbReference type="EC" id="1.1.1.35"/>
    </reaction>
</comment>
<dbReference type="FunFam" id="1.10.1040.50:FF:000006">
    <property type="entry name" value="Peroxisomal bifunctional enzyme"/>
    <property type="match status" value="1"/>
</dbReference>
<evidence type="ECO:0000256" key="10">
    <source>
        <dbReference type="ARBA" id="ARBA00023239"/>
    </source>
</evidence>
<keyword evidence="3" id="KW-0276">Fatty acid metabolism</keyword>
<evidence type="ECO:0000256" key="9">
    <source>
        <dbReference type="ARBA" id="ARBA00023235"/>
    </source>
</evidence>
<reference evidence="15 16" key="1">
    <citation type="submission" date="2020-08" db="EMBL/GenBank/DDBJ databases">
        <title>Genomic Encyclopedia of Type Strains, Phase IV (KMG-IV): sequencing the most valuable type-strain genomes for metagenomic binning, comparative biology and taxonomic classification.</title>
        <authorList>
            <person name="Goeker M."/>
        </authorList>
    </citation>
    <scope>NUCLEOTIDE SEQUENCE [LARGE SCALE GENOMIC DNA]</scope>
    <source>
        <strain evidence="15 16">DSM 100734</strain>
    </source>
</reference>